<evidence type="ECO:0000256" key="1">
    <source>
        <dbReference type="ARBA" id="ARBA00004196"/>
    </source>
</evidence>
<evidence type="ECO:0000313" key="5">
    <source>
        <dbReference type="EMBL" id="MBO1078993.1"/>
    </source>
</evidence>
<feature type="domain" description="Imelysin-like" evidence="4">
    <location>
        <begin position="40"/>
        <end position="337"/>
    </location>
</feature>
<comment type="caution">
    <text evidence="5">The sequence shown here is derived from an EMBL/GenBank/DDBJ whole genome shotgun (WGS) entry which is preliminary data.</text>
</comment>
<evidence type="ECO:0000259" key="4">
    <source>
        <dbReference type="Pfam" id="PF09375"/>
    </source>
</evidence>
<dbReference type="Proteomes" id="UP001518989">
    <property type="component" value="Unassembled WGS sequence"/>
</dbReference>
<feature type="signal peptide" evidence="3">
    <location>
        <begin position="1"/>
        <end position="20"/>
    </location>
</feature>
<name>A0ABS3KQY5_9PROT</name>
<evidence type="ECO:0000256" key="3">
    <source>
        <dbReference type="SAM" id="SignalP"/>
    </source>
</evidence>
<organism evidence="5 6">
    <name type="scientific">Roseomonas haemaphysalidis</name>
    <dbReference type="NCBI Taxonomy" id="2768162"/>
    <lineage>
        <taxon>Bacteria</taxon>
        <taxon>Pseudomonadati</taxon>
        <taxon>Pseudomonadota</taxon>
        <taxon>Alphaproteobacteria</taxon>
        <taxon>Acetobacterales</taxon>
        <taxon>Roseomonadaceae</taxon>
        <taxon>Roseomonas</taxon>
    </lineage>
</organism>
<dbReference type="EMBL" id="JACTNG010000003">
    <property type="protein sequence ID" value="MBO1078993.1"/>
    <property type="molecule type" value="Genomic_DNA"/>
</dbReference>
<keyword evidence="2 3" id="KW-0732">Signal</keyword>
<comment type="subcellular location">
    <subcellularLocation>
        <location evidence="1">Cell envelope</location>
    </subcellularLocation>
</comment>
<accession>A0ABS3KQY5</accession>
<feature type="chain" id="PRO_5045952985" description="Imelysin-like domain-containing protein" evidence="3">
    <location>
        <begin position="21"/>
        <end position="358"/>
    </location>
</feature>
<dbReference type="RefSeq" id="WP_207416416.1">
    <property type="nucleotide sequence ID" value="NZ_CP061177.1"/>
</dbReference>
<evidence type="ECO:0000313" key="6">
    <source>
        <dbReference type="Proteomes" id="UP001518989"/>
    </source>
</evidence>
<protein>
    <recommendedName>
        <fullName evidence="4">Imelysin-like domain-containing protein</fullName>
    </recommendedName>
</protein>
<dbReference type="Gene3D" id="1.20.1420.20">
    <property type="entry name" value="M75 peptidase, HXXE motif"/>
    <property type="match status" value="1"/>
</dbReference>
<dbReference type="InterPro" id="IPR038352">
    <property type="entry name" value="Imelysin_sf"/>
</dbReference>
<evidence type="ECO:0000256" key="2">
    <source>
        <dbReference type="ARBA" id="ARBA00022729"/>
    </source>
</evidence>
<gene>
    <name evidence="5" type="ORF">IAI61_08115</name>
</gene>
<dbReference type="InterPro" id="IPR018976">
    <property type="entry name" value="Imelysin-like"/>
</dbReference>
<sequence length="358" mass="37160">MHRRLLLAAPLVLAAFPARAVPDEASLRALNKAVVEGAVLPGYRGFASAAGGFAAALAALAKSPGEAAPLAAARQNWAEAMLAWQAVRALRFGPAAMFSRAPRVQSWPGPGDVIGQSLDTAVRRRDATLLEVRSDTLSNVATLGLPAAERLLFGPEAASRLAAADAEAAYRAALLGAIGATLAAIGRDLLEAWAAGPEPFASVMIDPRPPYAAPRDATQELLRALQLAVRQVAGPALADALQAGSMDRLENWRAGLSGRAWVAQMAAARQMFRSGFAPALERDGQGALALSLGQEFDRVVLAATLPWPAEAAFGEAVPERRATLRALQQQAAALADRLAGELAPALGLPTGFSALPVD</sequence>
<dbReference type="Pfam" id="PF09375">
    <property type="entry name" value="Peptidase_M75"/>
    <property type="match status" value="1"/>
</dbReference>
<keyword evidence="6" id="KW-1185">Reference proteome</keyword>
<reference evidence="5 6" key="1">
    <citation type="submission" date="2020-09" db="EMBL/GenBank/DDBJ databases">
        <title>Roseomonas.</title>
        <authorList>
            <person name="Zhu W."/>
        </authorList>
    </citation>
    <scope>NUCLEOTIDE SEQUENCE [LARGE SCALE GENOMIC DNA]</scope>
    <source>
        <strain evidence="5 6">573</strain>
    </source>
</reference>
<proteinExistence type="predicted"/>